<dbReference type="RefSeq" id="WP_152259998.1">
    <property type="nucleotide sequence ID" value="NZ_CP045143.1"/>
</dbReference>
<organism evidence="3 4">
    <name type="scientific">Schleiferilactobacillus harbinensis</name>
    <dbReference type="NCBI Taxonomy" id="304207"/>
    <lineage>
        <taxon>Bacteria</taxon>
        <taxon>Bacillati</taxon>
        <taxon>Bacillota</taxon>
        <taxon>Bacilli</taxon>
        <taxon>Lactobacillales</taxon>
        <taxon>Lactobacillaceae</taxon>
        <taxon>Schleiferilactobacillus</taxon>
    </lineage>
</organism>
<sequence>MKKSLSVLALALLAAGVLGACGNTNQDAAASGTSSQVSQNKRSSEKSSSASTSSKQVSSDTSTSSSSTSQSSSSAAAESSAVNSQPTDRILRINTTAWDIYQITSAEAKSGARLPTVYILSDGPRFESKGPTEWLYVNVTDASGAQLAKQLVSKPQLVIDGKTLKPLKQYALRPEQVREDHDIMDEYLQWNSHWFIETPTNLYVYQQ</sequence>
<feature type="compositionally biased region" description="Low complexity" evidence="1">
    <location>
        <begin position="46"/>
        <end position="82"/>
    </location>
</feature>
<feature type="signal peptide" evidence="2">
    <location>
        <begin position="1"/>
        <end position="20"/>
    </location>
</feature>
<evidence type="ECO:0000313" key="4">
    <source>
        <dbReference type="Proteomes" id="UP000326779"/>
    </source>
</evidence>
<dbReference type="AlphaFoldDB" id="A0A5P8M138"/>
<evidence type="ECO:0000313" key="3">
    <source>
        <dbReference type="EMBL" id="QFR22005.1"/>
    </source>
</evidence>
<evidence type="ECO:0000256" key="1">
    <source>
        <dbReference type="SAM" id="MobiDB-lite"/>
    </source>
</evidence>
<dbReference type="KEGG" id="lhb:D1010_00310"/>
<feature type="compositionally biased region" description="Polar residues" evidence="1">
    <location>
        <begin position="24"/>
        <end position="41"/>
    </location>
</feature>
<proteinExistence type="predicted"/>
<gene>
    <name evidence="3" type="ORF">D1010_00310</name>
</gene>
<reference evidence="3 4" key="1">
    <citation type="submission" date="2019-10" db="EMBL/GenBank/DDBJ databases">
        <title>The completed genome of Lactobacillus harbinensis M1.</title>
        <authorList>
            <person name="Zheng Y."/>
        </authorList>
    </citation>
    <scope>NUCLEOTIDE SEQUENCE [LARGE SCALE GENOMIC DNA]</scope>
    <source>
        <strain evidence="3 4">M1</strain>
    </source>
</reference>
<keyword evidence="2" id="KW-0732">Signal</keyword>
<name>A0A5P8M138_9LACO</name>
<evidence type="ECO:0008006" key="5">
    <source>
        <dbReference type="Google" id="ProtNLM"/>
    </source>
</evidence>
<dbReference type="EMBL" id="CP045143">
    <property type="protein sequence ID" value="QFR22005.1"/>
    <property type="molecule type" value="Genomic_DNA"/>
</dbReference>
<dbReference type="PROSITE" id="PS51257">
    <property type="entry name" value="PROKAR_LIPOPROTEIN"/>
    <property type="match status" value="1"/>
</dbReference>
<evidence type="ECO:0000256" key="2">
    <source>
        <dbReference type="SAM" id="SignalP"/>
    </source>
</evidence>
<feature type="region of interest" description="Disordered" evidence="1">
    <location>
        <begin position="24"/>
        <end position="86"/>
    </location>
</feature>
<dbReference type="Proteomes" id="UP000326779">
    <property type="component" value="Chromosome"/>
</dbReference>
<accession>A0A5P8M138</accession>
<feature type="chain" id="PRO_5039106358" description="DUF5067 domain-containing protein" evidence="2">
    <location>
        <begin position="21"/>
        <end position="207"/>
    </location>
</feature>
<protein>
    <recommendedName>
        <fullName evidence="5">DUF5067 domain-containing protein</fullName>
    </recommendedName>
</protein>